<evidence type="ECO:0000256" key="4">
    <source>
        <dbReference type="ARBA" id="ARBA00022692"/>
    </source>
</evidence>
<feature type="transmembrane region" description="Helical" evidence="8">
    <location>
        <begin position="251"/>
        <end position="270"/>
    </location>
</feature>
<dbReference type="OrthoDB" id="9787346at2"/>
<feature type="transmembrane region" description="Helical" evidence="8">
    <location>
        <begin position="41"/>
        <end position="59"/>
    </location>
</feature>
<evidence type="ECO:0000256" key="8">
    <source>
        <dbReference type="SAM" id="Phobius"/>
    </source>
</evidence>
<keyword evidence="7 8" id="KW-0472">Membrane</keyword>
<dbReference type="GO" id="GO:0005886">
    <property type="term" value="C:plasma membrane"/>
    <property type="evidence" value="ECO:0007669"/>
    <property type="project" value="UniProtKB-SubCell"/>
</dbReference>
<dbReference type="STRING" id="120956.SAMN05421791_102325"/>
<feature type="transmembrane region" description="Helical" evidence="8">
    <location>
        <begin position="79"/>
        <end position="96"/>
    </location>
</feature>
<dbReference type="AlphaFoldDB" id="A0A1G7R307"/>
<name>A0A1G7R307_9LACT</name>
<evidence type="ECO:0000313" key="9">
    <source>
        <dbReference type="EMBL" id="SDG05143.1"/>
    </source>
</evidence>
<sequence length="271" mass="28351">MGWFIQLNPVYQAGIAGIGTWLCTVLGASFVFLVRKIDSKLLAMMQGLAGGIMVAASFWSLLAPALEQQASVESNIPEWFPAAVGFLAGGIFLRLIDKFVPHLHYAGDHGDTNLSETSLSKTWMLFLAVTIHNIPEGMAIGVAFAAATIGIEGATLASAISLAIGIGIQNIPEGSALSLPLMGEGKGKGYAFNMGQMSALVEPFGAMIGAATVLAMQTILPYALSFAAGAMIFVVVEELIPESQTEGNTDIATMSFMAGFVIMMILDVALG</sequence>
<evidence type="ECO:0000313" key="10">
    <source>
        <dbReference type="Proteomes" id="UP000199708"/>
    </source>
</evidence>
<evidence type="ECO:0000256" key="2">
    <source>
        <dbReference type="ARBA" id="ARBA00006939"/>
    </source>
</evidence>
<dbReference type="PANTHER" id="PTHR11040:SF211">
    <property type="entry name" value="ZINC TRANSPORTER ZIP11"/>
    <property type="match status" value="1"/>
</dbReference>
<gene>
    <name evidence="9" type="ORF">SAMN05421791_102325</name>
</gene>
<evidence type="ECO:0000256" key="7">
    <source>
        <dbReference type="ARBA" id="ARBA00023136"/>
    </source>
</evidence>
<feature type="transmembrane region" description="Helical" evidence="8">
    <location>
        <begin position="12"/>
        <end position="34"/>
    </location>
</feature>
<dbReference type="GO" id="GO:0005385">
    <property type="term" value="F:zinc ion transmembrane transporter activity"/>
    <property type="evidence" value="ECO:0007669"/>
    <property type="project" value="TreeGrafter"/>
</dbReference>
<comment type="subcellular location">
    <subcellularLocation>
        <location evidence="1">Cell membrane</location>
        <topology evidence="1">Multi-pass membrane protein</topology>
    </subcellularLocation>
</comment>
<evidence type="ECO:0000256" key="5">
    <source>
        <dbReference type="ARBA" id="ARBA00022833"/>
    </source>
</evidence>
<keyword evidence="5" id="KW-0862">Zinc</keyword>
<evidence type="ECO:0000256" key="6">
    <source>
        <dbReference type="ARBA" id="ARBA00022989"/>
    </source>
</evidence>
<keyword evidence="4 8" id="KW-0812">Transmembrane</keyword>
<evidence type="ECO:0000256" key="1">
    <source>
        <dbReference type="ARBA" id="ARBA00004651"/>
    </source>
</evidence>
<reference evidence="9 10" key="1">
    <citation type="submission" date="2016-10" db="EMBL/GenBank/DDBJ databases">
        <authorList>
            <person name="de Groot N.N."/>
        </authorList>
    </citation>
    <scope>NUCLEOTIDE SEQUENCE [LARGE SCALE GENOMIC DNA]</scope>
    <source>
        <strain evidence="9 10">ATCC BAA-466</strain>
    </source>
</reference>
<dbReference type="InterPro" id="IPR003689">
    <property type="entry name" value="ZIP"/>
</dbReference>
<organism evidence="9 10">
    <name type="scientific">Facklamia miroungae</name>
    <dbReference type="NCBI Taxonomy" id="120956"/>
    <lineage>
        <taxon>Bacteria</taxon>
        <taxon>Bacillati</taxon>
        <taxon>Bacillota</taxon>
        <taxon>Bacilli</taxon>
        <taxon>Lactobacillales</taxon>
        <taxon>Aerococcaceae</taxon>
        <taxon>Facklamia</taxon>
    </lineage>
</organism>
<dbReference type="EMBL" id="FNCK01000002">
    <property type="protein sequence ID" value="SDG05143.1"/>
    <property type="molecule type" value="Genomic_DNA"/>
</dbReference>
<keyword evidence="6 8" id="KW-1133">Transmembrane helix</keyword>
<protein>
    <submittedName>
        <fullName evidence="9">Zinc transporter, ZIP family</fullName>
    </submittedName>
</protein>
<keyword evidence="3" id="KW-1003">Cell membrane</keyword>
<keyword evidence="10" id="KW-1185">Reference proteome</keyword>
<evidence type="ECO:0000256" key="3">
    <source>
        <dbReference type="ARBA" id="ARBA00022475"/>
    </source>
</evidence>
<proteinExistence type="inferred from homology"/>
<dbReference type="Pfam" id="PF02535">
    <property type="entry name" value="Zip"/>
    <property type="match status" value="1"/>
</dbReference>
<feature type="transmembrane region" description="Helical" evidence="8">
    <location>
        <begin position="204"/>
        <end position="236"/>
    </location>
</feature>
<comment type="similarity">
    <text evidence="2">Belongs to the ZIP transporter (TC 2.A.5) family.</text>
</comment>
<dbReference type="RefSeq" id="WP_090289395.1">
    <property type="nucleotide sequence ID" value="NZ_FNCK01000002.1"/>
</dbReference>
<dbReference type="PANTHER" id="PTHR11040">
    <property type="entry name" value="ZINC/IRON TRANSPORTER"/>
    <property type="match status" value="1"/>
</dbReference>
<accession>A0A1G7R307</accession>
<dbReference type="Proteomes" id="UP000199708">
    <property type="component" value="Unassembled WGS sequence"/>
</dbReference>